<accession>A0A8T4J0A8</accession>
<reference evidence="2" key="1">
    <citation type="submission" date="2021-04" db="EMBL/GenBank/DDBJ databases">
        <title>Sequencing of actinobacteria type strains.</title>
        <authorList>
            <person name="Nguyen G.-S."/>
            <person name="Wentzel A."/>
        </authorList>
    </citation>
    <scope>NUCLEOTIDE SEQUENCE</scope>
    <source>
        <strain evidence="2">DSM 42095</strain>
    </source>
</reference>
<evidence type="ECO:0000256" key="1">
    <source>
        <dbReference type="SAM" id="MobiDB-lite"/>
    </source>
</evidence>
<feature type="compositionally biased region" description="Polar residues" evidence="1">
    <location>
        <begin position="16"/>
        <end position="28"/>
    </location>
</feature>
<evidence type="ECO:0000313" key="3">
    <source>
        <dbReference type="Proteomes" id="UP000675554"/>
    </source>
</evidence>
<dbReference type="EMBL" id="JAGSMN010000937">
    <property type="protein sequence ID" value="MBR7677445.1"/>
    <property type="molecule type" value="Genomic_DNA"/>
</dbReference>
<organism evidence="2 3">
    <name type="scientific">Streptomyces daliensis</name>
    <dbReference type="NCBI Taxonomy" id="299421"/>
    <lineage>
        <taxon>Bacteria</taxon>
        <taxon>Bacillati</taxon>
        <taxon>Actinomycetota</taxon>
        <taxon>Actinomycetes</taxon>
        <taxon>Kitasatosporales</taxon>
        <taxon>Streptomycetaceae</taxon>
        <taxon>Streptomyces</taxon>
    </lineage>
</organism>
<proteinExistence type="predicted"/>
<name>A0A8T4J0A8_9ACTN</name>
<evidence type="ECO:0000313" key="2">
    <source>
        <dbReference type="EMBL" id="MBR7677445.1"/>
    </source>
</evidence>
<dbReference type="AlphaFoldDB" id="A0A8T4J0A8"/>
<sequence length="132" mass="14479">MSFEEEWAQHKADAADQNSVQMQLNQTPDGDYRPGRAKPQPEPGRKERVRIQTTHMINSSWGMLGLRDSTYDTLDALVTELDKQRGMVGDDDAGAAFAKVYKSAAATLVDQLDFASLVMSSGANALLLRFSG</sequence>
<protein>
    <submittedName>
        <fullName evidence="2">Uncharacterized protein</fullName>
    </submittedName>
</protein>
<comment type="caution">
    <text evidence="2">The sequence shown here is derived from an EMBL/GenBank/DDBJ whole genome shotgun (WGS) entry which is preliminary data.</text>
</comment>
<feature type="region of interest" description="Disordered" evidence="1">
    <location>
        <begin position="1"/>
        <end position="47"/>
    </location>
</feature>
<gene>
    <name evidence="2" type="ORF">KDA82_31540</name>
</gene>
<dbReference type="Proteomes" id="UP000675554">
    <property type="component" value="Unassembled WGS sequence"/>
</dbReference>
<feature type="non-terminal residue" evidence="2">
    <location>
        <position position="132"/>
    </location>
</feature>
<keyword evidence="3" id="KW-1185">Reference proteome</keyword>